<comment type="caution">
    <text evidence="2">The sequence shown here is derived from an EMBL/GenBank/DDBJ whole genome shotgun (WGS) entry which is preliminary data.</text>
</comment>
<dbReference type="RefSeq" id="WP_067395348.1">
    <property type="nucleotide sequence ID" value="NZ_JXKH01000007.1"/>
</dbReference>
<feature type="transmembrane region" description="Helical" evidence="1">
    <location>
        <begin position="98"/>
        <end position="119"/>
    </location>
</feature>
<dbReference type="InterPro" id="IPR024515">
    <property type="entry name" value="DUF3397"/>
</dbReference>
<evidence type="ECO:0008006" key="4">
    <source>
        <dbReference type="Google" id="ProtNLM"/>
    </source>
</evidence>
<evidence type="ECO:0000313" key="3">
    <source>
        <dbReference type="Proteomes" id="UP000181884"/>
    </source>
</evidence>
<accession>A0A1L8RD45</accession>
<dbReference type="Proteomes" id="UP000181884">
    <property type="component" value="Unassembled WGS sequence"/>
</dbReference>
<dbReference type="AlphaFoldDB" id="A0A1L8RD45"/>
<keyword evidence="1" id="KW-0472">Membrane</keyword>
<protein>
    <recommendedName>
        <fullName evidence="4">Lipoprotein</fullName>
    </recommendedName>
</protein>
<proteinExistence type="predicted"/>
<sequence>MYLLSAAMLFWYVFPVIVLFACNFLISTFSLTERFHIRTPDIATPFLLLGLHEVSRDTFAVSIVPYFLITILLVGIGVAVFHAYYYGDLEYRRFFKMFWRLTFLITLIVYLLMIILNIIHSL</sequence>
<evidence type="ECO:0000256" key="1">
    <source>
        <dbReference type="SAM" id="Phobius"/>
    </source>
</evidence>
<gene>
    <name evidence="2" type="ORF">RU97_GL002500</name>
</gene>
<dbReference type="EMBL" id="JXKH01000007">
    <property type="protein sequence ID" value="OJG17710.1"/>
    <property type="molecule type" value="Genomic_DNA"/>
</dbReference>
<name>A0A1L8RD45_9ENTE</name>
<keyword evidence="3" id="KW-1185">Reference proteome</keyword>
<feature type="transmembrane region" description="Helical" evidence="1">
    <location>
        <begin position="9"/>
        <end position="31"/>
    </location>
</feature>
<dbReference type="Pfam" id="PF11877">
    <property type="entry name" value="DUF3397"/>
    <property type="match status" value="1"/>
</dbReference>
<reference evidence="2 3" key="1">
    <citation type="submission" date="2014-12" db="EMBL/GenBank/DDBJ databases">
        <title>Draft genome sequences of 29 type strains of Enterococci.</title>
        <authorList>
            <person name="Zhong Z."/>
            <person name="Sun Z."/>
            <person name="Liu W."/>
            <person name="Zhang W."/>
            <person name="Zhang H."/>
        </authorList>
    </citation>
    <scope>NUCLEOTIDE SEQUENCE [LARGE SCALE GENOMIC DNA]</scope>
    <source>
        <strain evidence="2 3">DSM 17029</strain>
    </source>
</reference>
<organism evidence="2 3">
    <name type="scientific">Enterococcus canis</name>
    <dbReference type="NCBI Taxonomy" id="214095"/>
    <lineage>
        <taxon>Bacteria</taxon>
        <taxon>Bacillati</taxon>
        <taxon>Bacillota</taxon>
        <taxon>Bacilli</taxon>
        <taxon>Lactobacillales</taxon>
        <taxon>Enterococcaceae</taxon>
        <taxon>Enterococcus</taxon>
    </lineage>
</organism>
<feature type="transmembrane region" description="Helical" evidence="1">
    <location>
        <begin position="63"/>
        <end position="86"/>
    </location>
</feature>
<dbReference type="STRING" id="214095.RU97_GL002500"/>
<evidence type="ECO:0000313" key="2">
    <source>
        <dbReference type="EMBL" id="OJG17710.1"/>
    </source>
</evidence>
<keyword evidence="1" id="KW-1133">Transmembrane helix</keyword>
<keyword evidence="1" id="KW-0812">Transmembrane</keyword>